<dbReference type="EMBL" id="CAJVQA010000264">
    <property type="protein sequence ID" value="CAG8465458.1"/>
    <property type="molecule type" value="Genomic_DNA"/>
</dbReference>
<evidence type="ECO:0000313" key="1">
    <source>
        <dbReference type="EMBL" id="CAG8465458.1"/>
    </source>
</evidence>
<organism evidence="1 2">
    <name type="scientific">Cetraspora pellucida</name>
    <dbReference type="NCBI Taxonomy" id="1433469"/>
    <lineage>
        <taxon>Eukaryota</taxon>
        <taxon>Fungi</taxon>
        <taxon>Fungi incertae sedis</taxon>
        <taxon>Mucoromycota</taxon>
        <taxon>Glomeromycotina</taxon>
        <taxon>Glomeromycetes</taxon>
        <taxon>Diversisporales</taxon>
        <taxon>Gigasporaceae</taxon>
        <taxon>Cetraspora</taxon>
    </lineage>
</organism>
<evidence type="ECO:0000313" key="2">
    <source>
        <dbReference type="Proteomes" id="UP000789759"/>
    </source>
</evidence>
<keyword evidence="2" id="KW-1185">Reference proteome</keyword>
<accession>A0A9N8VT60</accession>
<gene>
    <name evidence="1" type="ORF">CPELLU_LOCUS821</name>
</gene>
<sequence>MSKIVGVFFGIDDGKGVICEIIEDKISLKTSWERWKIKVFDES</sequence>
<dbReference type="AlphaFoldDB" id="A0A9N8VT60"/>
<name>A0A9N8VT60_9GLOM</name>
<comment type="caution">
    <text evidence="1">The sequence shown here is derived from an EMBL/GenBank/DDBJ whole genome shotgun (WGS) entry which is preliminary data.</text>
</comment>
<proteinExistence type="predicted"/>
<reference evidence="1" key="1">
    <citation type="submission" date="2021-06" db="EMBL/GenBank/DDBJ databases">
        <authorList>
            <person name="Kallberg Y."/>
            <person name="Tangrot J."/>
            <person name="Rosling A."/>
        </authorList>
    </citation>
    <scope>NUCLEOTIDE SEQUENCE</scope>
    <source>
        <strain evidence="1">FL966</strain>
    </source>
</reference>
<protein>
    <submittedName>
        <fullName evidence="1">10338_t:CDS:1</fullName>
    </submittedName>
</protein>
<dbReference type="Proteomes" id="UP000789759">
    <property type="component" value="Unassembled WGS sequence"/>
</dbReference>